<dbReference type="Pfam" id="PF00059">
    <property type="entry name" value="Lectin_C"/>
    <property type="match status" value="1"/>
</dbReference>
<feature type="domain" description="C-type lectin" evidence="5">
    <location>
        <begin position="36"/>
        <end position="159"/>
    </location>
</feature>
<feature type="domain" description="Ig-like" evidence="6">
    <location>
        <begin position="601"/>
        <end position="696"/>
    </location>
</feature>
<dbReference type="InterPro" id="IPR001304">
    <property type="entry name" value="C-type_lectin-like"/>
</dbReference>
<keyword evidence="3" id="KW-0812">Transmembrane</keyword>
<keyword evidence="8" id="KW-1185">Reference proteome</keyword>
<dbReference type="GO" id="GO:0005886">
    <property type="term" value="C:plasma membrane"/>
    <property type="evidence" value="ECO:0007669"/>
    <property type="project" value="TreeGrafter"/>
</dbReference>
<dbReference type="CDD" id="cd00037">
    <property type="entry name" value="CLECT"/>
    <property type="match status" value="1"/>
</dbReference>
<dbReference type="SMART" id="SM00034">
    <property type="entry name" value="CLECT"/>
    <property type="match status" value="1"/>
</dbReference>
<protein>
    <submittedName>
        <fullName evidence="9">Contactin-like</fullName>
    </submittedName>
</protein>
<evidence type="ECO:0000259" key="6">
    <source>
        <dbReference type="PROSITE" id="PS50835"/>
    </source>
</evidence>
<dbReference type="InterPro" id="IPR013783">
    <property type="entry name" value="Ig-like_fold"/>
</dbReference>
<dbReference type="PROSITE" id="PS50853">
    <property type="entry name" value="FN3"/>
    <property type="match status" value="4"/>
</dbReference>
<evidence type="ECO:0000256" key="4">
    <source>
        <dbReference type="SAM" id="SignalP"/>
    </source>
</evidence>
<dbReference type="Proteomes" id="UP000515154">
    <property type="component" value="Linkage group LG6"/>
</dbReference>
<dbReference type="KEGG" id="osn:115213226"/>
<evidence type="ECO:0000313" key="8">
    <source>
        <dbReference type="Proteomes" id="UP000515154"/>
    </source>
</evidence>
<feature type="domain" description="Fibronectin type-III" evidence="7">
    <location>
        <begin position="906"/>
        <end position="1007"/>
    </location>
</feature>
<name>A0A6P7SJC5_9MOLL</name>
<dbReference type="InterPro" id="IPR036116">
    <property type="entry name" value="FN3_sf"/>
</dbReference>
<dbReference type="CDD" id="cd00063">
    <property type="entry name" value="FN3"/>
    <property type="match status" value="4"/>
</dbReference>
<dbReference type="SUPFAM" id="SSF56436">
    <property type="entry name" value="C-type lectin-like"/>
    <property type="match status" value="1"/>
</dbReference>
<evidence type="ECO:0000256" key="1">
    <source>
        <dbReference type="ARBA" id="ARBA00022737"/>
    </source>
</evidence>
<dbReference type="InterPro" id="IPR003598">
    <property type="entry name" value="Ig_sub2"/>
</dbReference>
<evidence type="ECO:0000259" key="5">
    <source>
        <dbReference type="PROSITE" id="PS50041"/>
    </source>
</evidence>
<dbReference type="InterPro" id="IPR003961">
    <property type="entry name" value="FN3_dom"/>
</dbReference>
<dbReference type="PROSITE" id="PS50835">
    <property type="entry name" value="IG_LIKE"/>
    <property type="match status" value="6"/>
</dbReference>
<evidence type="ECO:0000256" key="2">
    <source>
        <dbReference type="ARBA" id="ARBA00023157"/>
    </source>
</evidence>
<dbReference type="AlphaFoldDB" id="A0A6P7SJC5"/>
<keyword evidence="4" id="KW-0732">Signal</keyword>
<organism evidence="8 9">
    <name type="scientific">Octopus sinensis</name>
    <name type="common">East Asian common octopus</name>
    <dbReference type="NCBI Taxonomy" id="2607531"/>
    <lineage>
        <taxon>Eukaryota</taxon>
        <taxon>Metazoa</taxon>
        <taxon>Spiralia</taxon>
        <taxon>Lophotrochozoa</taxon>
        <taxon>Mollusca</taxon>
        <taxon>Cephalopoda</taxon>
        <taxon>Coleoidea</taxon>
        <taxon>Octopodiformes</taxon>
        <taxon>Octopoda</taxon>
        <taxon>Incirrata</taxon>
        <taxon>Octopodidae</taxon>
        <taxon>Octopus</taxon>
    </lineage>
</organism>
<evidence type="ECO:0000259" key="7">
    <source>
        <dbReference type="PROSITE" id="PS50853"/>
    </source>
</evidence>
<feature type="signal peptide" evidence="4">
    <location>
        <begin position="1"/>
        <end position="23"/>
    </location>
</feature>
<proteinExistence type="predicted"/>
<sequence length="1250" mass="140174">MWSLITMIDLIILSCSFLSLVNGKLIYDCPLGWETFQSSCYQFNFLPLKSFEMADLSCQTNGAILLTVKDVTEHKFIVNFVKTKFYGKNVWYTDGMVDPNDSEKYIWRESGKQIADNDQYWIDESDREKPGKRIVYMSKGSSFGWSLTTEVTPHSYICKIPKSEVYRIKQRTRDFNFGAGVIDAWDIKRGPNMTIESPNYIVLEGLETTSLECVATGNPAVQYKWYRLDEKIIQSGEGITKSGTEIASSSRYTLTNGRLTISQPQAAFDEGYFQCSAENDFGRVLGNPVQITFGTLGEFSNVRPEAVHVKAYEFAILICSEIRYKPRITYQWVKGDAENFVRPTKQKYMFISSNGRLYFAEVSIADHGVYRCLVKLSSAVNSVMEIDQPPSRISLPIPLVVSFSSPKAKWGPTILNDFILVNPSPPMLGHNVRLECFAVGSQTDAEPMTYDWRKIDGELANNIKFSDLNRVLTIENSRFENEGVYRCIVMRGKSGRDEKDFALLLSAKPYFVLPLKPQHIDVGSHLTWRCDARGRPKVTYSWYKNGVLINEKRDNVKIQGNMLIINAADKDLHSGMYQCGASNTFGITFSGAQLRVLAFKPTFIRSHQSKTMSGALMGNVSLICDPESAPEAVITWSKDGAELNLDVSANENDHLRLLANGNLFLNNINDNDAGEYTCKASNTLGETTFTIQFRVTDQIVIAYPPINTEVIVNETAFIPCDVSHPYFVDLVFHWLFNGKPLNLENNPHYSTSEVNGHIRGLYIRDAKVYQQGQYECIAITPTHKVSAGAYLTVKGPPFPPSGVSVALYSGTTTTLTLQWLAPYDGGSPILFYMILAKHNYENDWKILTESLKEPSTLKENTNMKFANMEGLIPNATYSFRVRAINIYGVGENSHPSRFHKMDPSNPQAAPKLVGGGGGKVGQLHISWEALLPTEQGGKGIGYNVYWRRTSDKYLRWKKHVIHKDADELFLLVGAENFYIKYEVKVQAFNLYGDGPNSTVVEVYSAEGMPTVVPDNVNVVTYNGTAVTVLWTPVPDTHADMKGVVQGYQVNYFDRDIENAPTYFQSFFGQMSSAMIIGLKPNGYYWMTVQVFNTAGLSDLSEKYLGKTGSDPPLKYPIEIHVYSHGPESVRVTFRGVGYNNNEDPIQGYKLCSWQVTDMMDYSKCVQVGVVSSGIIPNLKKNVLYKLRVCGFTGAGDGKLSELTYFTLGGLVKYNPQDFEVLAISSTIHANFGIILILYIITIYSPNNIFT</sequence>
<dbReference type="InterPro" id="IPR016186">
    <property type="entry name" value="C-type_lectin-like/link_sf"/>
</dbReference>
<feature type="domain" description="Ig-like" evidence="6">
    <location>
        <begin position="304"/>
        <end position="387"/>
    </location>
</feature>
<dbReference type="InterPro" id="IPR013098">
    <property type="entry name" value="Ig_I-set"/>
</dbReference>
<dbReference type="PANTHER" id="PTHR44170">
    <property type="entry name" value="PROTEIN SIDEKICK"/>
    <property type="match status" value="1"/>
</dbReference>
<dbReference type="InterPro" id="IPR036179">
    <property type="entry name" value="Ig-like_dom_sf"/>
</dbReference>
<feature type="domain" description="Ig-like" evidence="6">
    <location>
        <begin position="509"/>
        <end position="590"/>
    </location>
</feature>
<feature type="domain" description="Fibronectin type-III" evidence="7">
    <location>
        <begin position="1115"/>
        <end position="1210"/>
    </location>
</feature>
<feature type="chain" id="PRO_5027937977" evidence="4">
    <location>
        <begin position="24"/>
        <end position="1250"/>
    </location>
</feature>
<dbReference type="InterPro" id="IPR003599">
    <property type="entry name" value="Ig_sub"/>
</dbReference>
<dbReference type="SMART" id="SM00060">
    <property type="entry name" value="FN3"/>
    <property type="match status" value="4"/>
</dbReference>
<dbReference type="Pfam" id="PF13927">
    <property type="entry name" value="Ig_3"/>
    <property type="match status" value="4"/>
</dbReference>
<keyword evidence="2" id="KW-1015">Disulfide bond</keyword>
<dbReference type="GO" id="GO:0098609">
    <property type="term" value="P:cell-cell adhesion"/>
    <property type="evidence" value="ECO:0007669"/>
    <property type="project" value="TreeGrafter"/>
</dbReference>
<dbReference type="RefSeq" id="XP_029638021.1">
    <property type="nucleotide sequence ID" value="XM_029782161.2"/>
</dbReference>
<keyword evidence="3" id="KW-0472">Membrane</keyword>
<dbReference type="InterPro" id="IPR007110">
    <property type="entry name" value="Ig-like_dom"/>
</dbReference>
<feature type="domain" description="Fibronectin type-III" evidence="7">
    <location>
        <begin position="1012"/>
        <end position="1110"/>
    </location>
</feature>
<dbReference type="PROSITE" id="PS50041">
    <property type="entry name" value="C_TYPE_LECTIN_2"/>
    <property type="match status" value="1"/>
</dbReference>
<dbReference type="FunFam" id="2.60.40.10:FF:000035">
    <property type="entry name" value="Contactin 1"/>
    <property type="match status" value="1"/>
</dbReference>
<dbReference type="SUPFAM" id="SSF49265">
    <property type="entry name" value="Fibronectin type III"/>
    <property type="match status" value="2"/>
</dbReference>
<feature type="domain" description="Fibronectin type-III" evidence="7">
    <location>
        <begin position="799"/>
        <end position="904"/>
    </location>
</feature>
<dbReference type="SMART" id="SM00409">
    <property type="entry name" value="IG"/>
    <property type="match status" value="6"/>
</dbReference>
<dbReference type="GO" id="GO:0007411">
    <property type="term" value="P:axon guidance"/>
    <property type="evidence" value="ECO:0007669"/>
    <property type="project" value="TreeGrafter"/>
</dbReference>
<dbReference type="Pfam" id="PF00041">
    <property type="entry name" value="fn3"/>
    <property type="match status" value="2"/>
</dbReference>
<feature type="domain" description="Ig-like" evidence="6">
    <location>
        <begin position="697"/>
        <end position="786"/>
    </location>
</feature>
<reference evidence="9" key="1">
    <citation type="submission" date="2025-08" db="UniProtKB">
        <authorList>
            <consortium name="RefSeq"/>
        </authorList>
    </citation>
    <scope>IDENTIFICATION</scope>
</reference>
<keyword evidence="3" id="KW-1133">Transmembrane helix</keyword>
<dbReference type="Gene3D" id="2.60.40.10">
    <property type="entry name" value="Immunoglobulins"/>
    <property type="match status" value="10"/>
</dbReference>
<evidence type="ECO:0000313" key="9">
    <source>
        <dbReference type="RefSeq" id="XP_029638021.1"/>
    </source>
</evidence>
<dbReference type="GO" id="GO:0030424">
    <property type="term" value="C:axon"/>
    <property type="evidence" value="ECO:0007669"/>
    <property type="project" value="TreeGrafter"/>
</dbReference>
<dbReference type="InterPro" id="IPR016187">
    <property type="entry name" value="CTDL_fold"/>
</dbReference>
<feature type="domain" description="Ig-like" evidence="6">
    <location>
        <begin position="191"/>
        <end position="292"/>
    </location>
</feature>
<dbReference type="Pfam" id="PF07679">
    <property type="entry name" value="I-set"/>
    <property type="match status" value="1"/>
</dbReference>
<feature type="transmembrane region" description="Helical" evidence="3">
    <location>
        <begin position="1220"/>
        <end position="1243"/>
    </location>
</feature>
<accession>A0A6P7SJC5</accession>
<feature type="domain" description="Ig-like" evidence="6">
    <location>
        <begin position="412"/>
        <end position="502"/>
    </location>
</feature>
<dbReference type="Gene3D" id="3.10.100.10">
    <property type="entry name" value="Mannose-Binding Protein A, subunit A"/>
    <property type="match status" value="1"/>
</dbReference>
<evidence type="ECO:0000256" key="3">
    <source>
        <dbReference type="SAM" id="Phobius"/>
    </source>
</evidence>
<dbReference type="SUPFAM" id="SSF48726">
    <property type="entry name" value="Immunoglobulin"/>
    <property type="match status" value="6"/>
</dbReference>
<keyword evidence="1" id="KW-0677">Repeat</keyword>
<dbReference type="PANTHER" id="PTHR44170:SF6">
    <property type="entry name" value="CONTACTIN"/>
    <property type="match status" value="1"/>
</dbReference>
<gene>
    <name evidence="9" type="primary">LOC115213226</name>
</gene>
<dbReference type="SMART" id="SM00408">
    <property type="entry name" value="IGc2"/>
    <property type="match status" value="6"/>
</dbReference>